<sequence length="96" mass="9617">MLTKTTTLAAAIAISASSAFAGGLSDQIVESPVMEEAVAAESKINPTLVVVGTLAALQIAVAVGQEDDDDGQGLHTADGDGPIQRVPDDGNFPPDA</sequence>
<dbReference type="RefSeq" id="WP_342068649.1">
    <property type="nucleotide sequence ID" value="NZ_CP151762.1"/>
</dbReference>
<keyword evidence="2" id="KW-0732">Signal</keyword>
<feature type="region of interest" description="Disordered" evidence="1">
    <location>
        <begin position="66"/>
        <end position="96"/>
    </location>
</feature>
<proteinExistence type="predicted"/>
<evidence type="ECO:0008006" key="5">
    <source>
        <dbReference type="Google" id="ProtNLM"/>
    </source>
</evidence>
<accession>A0AAN0LZ71</accession>
<organism evidence="3 4">
    <name type="scientific">Yoonia algicola</name>
    <dbReference type="NCBI Taxonomy" id="3137368"/>
    <lineage>
        <taxon>Bacteria</taxon>
        <taxon>Pseudomonadati</taxon>
        <taxon>Pseudomonadota</taxon>
        <taxon>Alphaproteobacteria</taxon>
        <taxon>Rhodobacterales</taxon>
        <taxon>Paracoccaceae</taxon>
        <taxon>Yoonia</taxon>
    </lineage>
</organism>
<dbReference type="Proteomes" id="UP001451782">
    <property type="component" value="Chromosome"/>
</dbReference>
<gene>
    <name evidence="3" type="ORF">AABB28_09960</name>
</gene>
<name>A0AAN0LZ71_9RHOB</name>
<dbReference type="KEGG" id="yag:AABB28_09960"/>
<evidence type="ECO:0000313" key="3">
    <source>
        <dbReference type="EMBL" id="WZU62239.1"/>
    </source>
</evidence>
<evidence type="ECO:0000313" key="4">
    <source>
        <dbReference type="Proteomes" id="UP001451782"/>
    </source>
</evidence>
<feature type="signal peptide" evidence="2">
    <location>
        <begin position="1"/>
        <end position="21"/>
    </location>
</feature>
<keyword evidence="4" id="KW-1185">Reference proteome</keyword>
<dbReference type="AlphaFoldDB" id="A0AAN0LZ71"/>
<reference evidence="3 4" key="1">
    <citation type="submission" date="2024-04" db="EMBL/GenBank/DDBJ databases">
        <title>Phylogenomic analyses of a clade within the roseobacter group suggest taxonomic reassignments of species of the genera Aestuariivita, Citreicella, Loktanella, Nautella, Pelagibaca, Ruegeria, Thalassobius, Thiobacimonas and Tropicibacter, and the proposal o.</title>
        <authorList>
            <person name="Jeon C.O."/>
        </authorList>
    </citation>
    <scope>NUCLEOTIDE SEQUENCE [LARGE SCALE GENOMIC DNA]</scope>
    <source>
        <strain evidence="3 4">G8-12</strain>
    </source>
</reference>
<dbReference type="EMBL" id="CP151762">
    <property type="protein sequence ID" value="WZU62239.1"/>
    <property type="molecule type" value="Genomic_DNA"/>
</dbReference>
<evidence type="ECO:0000256" key="1">
    <source>
        <dbReference type="SAM" id="MobiDB-lite"/>
    </source>
</evidence>
<feature type="chain" id="PRO_5042985023" description="Secreted protein" evidence="2">
    <location>
        <begin position="22"/>
        <end position="96"/>
    </location>
</feature>
<protein>
    <recommendedName>
        <fullName evidence="5">Secreted protein</fullName>
    </recommendedName>
</protein>
<evidence type="ECO:0000256" key="2">
    <source>
        <dbReference type="SAM" id="SignalP"/>
    </source>
</evidence>